<feature type="compositionally biased region" description="Basic and acidic residues" evidence="1">
    <location>
        <begin position="8"/>
        <end position="20"/>
    </location>
</feature>
<dbReference type="EMBL" id="JAWPEI010000010">
    <property type="protein sequence ID" value="KAK4713379.1"/>
    <property type="molecule type" value="Genomic_DNA"/>
</dbReference>
<dbReference type="InterPro" id="IPR008949">
    <property type="entry name" value="Isoprenoid_synthase_dom_sf"/>
</dbReference>
<reference evidence="2 3" key="1">
    <citation type="submission" date="2023-10" db="EMBL/GenBank/DDBJ databases">
        <title>Genome-Wide Identification Analysis in wild type Solanum Pinnatisectum Reveals Some Genes Defensing Phytophthora Infestans.</title>
        <authorList>
            <person name="Sun C."/>
        </authorList>
    </citation>
    <scope>NUCLEOTIDE SEQUENCE [LARGE SCALE GENOMIC DNA]</scope>
    <source>
        <strain evidence="2">LQN</strain>
        <tissue evidence="2">Leaf</tissue>
    </source>
</reference>
<organism evidence="2 3">
    <name type="scientific">Solanum pinnatisectum</name>
    <name type="common">tansyleaf nightshade</name>
    <dbReference type="NCBI Taxonomy" id="50273"/>
    <lineage>
        <taxon>Eukaryota</taxon>
        <taxon>Viridiplantae</taxon>
        <taxon>Streptophyta</taxon>
        <taxon>Embryophyta</taxon>
        <taxon>Tracheophyta</taxon>
        <taxon>Spermatophyta</taxon>
        <taxon>Magnoliopsida</taxon>
        <taxon>eudicotyledons</taxon>
        <taxon>Gunneridae</taxon>
        <taxon>Pentapetalae</taxon>
        <taxon>asterids</taxon>
        <taxon>lamiids</taxon>
        <taxon>Solanales</taxon>
        <taxon>Solanaceae</taxon>
        <taxon>Solanoideae</taxon>
        <taxon>Solaneae</taxon>
        <taxon>Solanum</taxon>
    </lineage>
</organism>
<evidence type="ECO:0000256" key="1">
    <source>
        <dbReference type="SAM" id="MobiDB-lite"/>
    </source>
</evidence>
<comment type="caution">
    <text evidence="2">The sequence shown here is derived from an EMBL/GenBank/DDBJ whole genome shotgun (WGS) entry which is preliminary data.</text>
</comment>
<proteinExistence type="predicted"/>
<gene>
    <name evidence="2" type="ORF">R3W88_019286</name>
</gene>
<dbReference type="Proteomes" id="UP001311915">
    <property type="component" value="Unassembled WGS sequence"/>
</dbReference>
<dbReference type="Gene3D" id="1.10.600.10">
    <property type="entry name" value="Farnesyl Diphosphate Synthase"/>
    <property type="match status" value="1"/>
</dbReference>
<sequence length="224" mass="25627">MQTTQGWNRDEGWRDRDRDWRDRNATWKERDVFPTPATGPSGTSSFASFVTPSSSAALPPLRSAAMLLQMGHLAYSADVRASRIEAVVPGMIERTLTAAFKPLRYFVEALTTRIKLSMFYTPARYRIVLAAWARRLWCKRTNELVDGPNASHITPQALDRWEAKLEDIFNGRPFDMLDAALSNTVSRFPVDIQKDELTKARLADEDIFAGRVTDKWRIFMKKQI</sequence>
<dbReference type="PANTHER" id="PTHR31480">
    <property type="entry name" value="BIFUNCTIONAL LYCOPENE CYCLASE/PHYTOENE SYNTHASE"/>
    <property type="match status" value="1"/>
</dbReference>
<protein>
    <submittedName>
        <fullName evidence="2">Uncharacterized protein</fullName>
    </submittedName>
</protein>
<keyword evidence="3" id="KW-1185">Reference proteome</keyword>
<accession>A0AAV9KJ83</accession>
<dbReference type="AlphaFoldDB" id="A0AAV9KJ83"/>
<evidence type="ECO:0000313" key="2">
    <source>
        <dbReference type="EMBL" id="KAK4713379.1"/>
    </source>
</evidence>
<feature type="region of interest" description="Disordered" evidence="1">
    <location>
        <begin position="1"/>
        <end position="20"/>
    </location>
</feature>
<evidence type="ECO:0000313" key="3">
    <source>
        <dbReference type="Proteomes" id="UP001311915"/>
    </source>
</evidence>
<name>A0AAV9KJ83_9SOLN</name>
<dbReference type="SUPFAM" id="SSF48576">
    <property type="entry name" value="Terpenoid synthases"/>
    <property type="match status" value="1"/>
</dbReference>